<dbReference type="PANTHER" id="PTHR10192:SF5">
    <property type="entry name" value="GEPHYRIN"/>
    <property type="match status" value="1"/>
</dbReference>
<dbReference type="Gene3D" id="3.90.105.10">
    <property type="entry name" value="Molybdopterin biosynthesis moea protein, domain 2"/>
    <property type="match status" value="1"/>
</dbReference>
<protein>
    <recommendedName>
        <fullName evidence="11">Molybdopterin molybdenumtransferase</fullName>
        <ecNumber evidence="11">2.10.1.1</ecNumber>
    </recommendedName>
</protein>
<comment type="similarity">
    <text evidence="4 11">Belongs to the MoeA family.</text>
</comment>
<dbReference type="PROSITE" id="PS01079">
    <property type="entry name" value="MOCF_BIOSYNTHESIS_2"/>
    <property type="match status" value="1"/>
</dbReference>
<keyword evidence="9 11" id="KW-0501">Molybdenum cofactor biosynthesis</keyword>
<dbReference type="InterPro" id="IPR001453">
    <property type="entry name" value="MoaB/Mog_dom"/>
</dbReference>
<comment type="function">
    <text evidence="2 11">Catalyzes the insertion of molybdate into adenylated molybdopterin with the concomitant release of AMP.</text>
</comment>
<comment type="caution">
    <text evidence="13">The sequence shown here is derived from an EMBL/GenBank/DDBJ whole genome shotgun (WGS) entry which is preliminary data.</text>
</comment>
<dbReference type="Pfam" id="PF00994">
    <property type="entry name" value="MoCF_biosynth"/>
    <property type="match status" value="1"/>
</dbReference>
<dbReference type="NCBIfam" id="TIGR00177">
    <property type="entry name" value="molyb_syn"/>
    <property type="match status" value="1"/>
</dbReference>
<dbReference type="GO" id="GO:0061599">
    <property type="term" value="F:molybdopterin molybdotransferase activity"/>
    <property type="evidence" value="ECO:0007669"/>
    <property type="project" value="UniProtKB-UniRule"/>
</dbReference>
<comment type="catalytic activity">
    <reaction evidence="10">
        <text>adenylyl-molybdopterin + molybdate = Mo-molybdopterin + AMP + H(+)</text>
        <dbReference type="Rhea" id="RHEA:35047"/>
        <dbReference type="ChEBI" id="CHEBI:15378"/>
        <dbReference type="ChEBI" id="CHEBI:36264"/>
        <dbReference type="ChEBI" id="CHEBI:62727"/>
        <dbReference type="ChEBI" id="CHEBI:71302"/>
        <dbReference type="ChEBI" id="CHEBI:456215"/>
        <dbReference type="EC" id="2.10.1.1"/>
    </reaction>
</comment>
<dbReference type="Gene3D" id="3.40.980.10">
    <property type="entry name" value="MoaB/Mog-like domain"/>
    <property type="match status" value="1"/>
</dbReference>
<dbReference type="SUPFAM" id="SSF63882">
    <property type="entry name" value="MoeA N-terminal region -like"/>
    <property type="match status" value="1"/>
</dbReference>
<dbReference type="InterPro" id="IPR036688">
    <property type="entry name" value="MoeA_C_domain_IV_sf"/>
</dbReference>
<dbReference type="Gene3D" id="2.40.340.10">
    <property type="entry name" value="MoeA, C-terminal, domain IV"/>
    <property type="match status" value="1"/>
</dbReference>
<evidence type="ECO:0000256" key="10">
    <source>
        <dbReference type="ARBA" id="ARBA00047317"/>
    </source>
</evidence>
<evidence type="ECO:0000313" key="13">
    <source>
        <dbReference type="EMBL" id="TMQ63668.1"/>
    </source>
</evidence>
<evidence type="ECO:0000256" key="1">
    <source>
        <dbReference type="ARBA" id="ARBA00001946"/>
    </source>
</evidence>
<dbReference type="CDD" id="cd00887">
    <property type="entry name" value="MoeA"/>
    <property type="match status" value="1"/>
</dbReference>
<dbReference type="SUPFAM" id="SSF53218">
    <property type="entry name" value="Molybdenum cofactor biosynthesis proteins"/>
    <property type="match status" value="1"/>
</dbReference>
<dbReference type="InterPro" id="IPR036135">
    <property type="entry name" value="MoeA_linker/N_sf"/>
</dbReference>
<dbReference type="UniPathway" id="UPA00344"/>
<feature type="domain" description="MoaB/Mog" evidence="12">
    <location>
        <begin position="192"/>
        <end position="329"/>
    </location>
</feature>
<dbReference type="SUPFAM" id="SSF63867">
    <property type="entry name" value="MoeA C-terminal domain-like"/>
    <property type="match status" value="1"/>
</dbReference>
<evidence type="ECO:0000256" key="5">
    <source>
        <dbReference type="ARBA" id="ARBA00022505"/>
    </source>
</evidence>
<comment type="pathway">
    <text evidence="3 11">Cofactor biosynthesis; molybdopterin biosynthesis.</text>
</comment>
<dbReference type="PANTHER" id="PTHR10192">
    <property type="entry name" value="MOLYBDOPTERIN BIOSYNTHESIS PROTEIN"/>
    <property type="match status" value="1"/>
</dbReference>
<dbReference type="SMART" id="SM00852">
    <property type="entry name" value="MoCF_biosynth"/>
    <property type="match status" value="1"/>
</dbReference>
<evidence type="ECO:0000256" key="4">
    <source>
        <dbReference type="ARBA" id="ARBA00010763"/>
    </source>
</evidence>
<keyword evidence="5 11" id="KW-0500">Molybdenum</keyword>
<dbReference type="InterPro" id="IPR005111">
    <property type="entry name" value="MoeA_C_domain_IV"/>
</dbReference>
<dbReference type="EMBL" id="VBOY01000103">
    <property type="protein sequence ID" value="TMQ63668.1"/>
    <property type="molecule type" value="Genomic_DNA"/>
</dbReference>
<accession>A0A538TJ67</accession>
<dbReference type="GO" id="GO:0006777">
    <property type="term" value="P:Mo-molybdopterin cofactor biosynthetic process"/>
    <property type="evidence" value="ECO:0007669"/>
    <property type="project" value="UniProtKB-UniRule"/>
</dbReference>
<evidence type="ECO:0000256" key="2">
    <source>
        <dbReference type="ARBA" id="ARBA00002901"/>
    </source>
</evidence>
<organism evidence="13 14">
    <name type="scientific">Eiseniibacteriota bacterium</name>
    <dbReference type="NCBI Taxonomy" id="2212470"/>
    <lineage>
        <taxon>Bacteria</taxon>
        <taxon>Candidatus Eiseniibacteriota</taxon>
    </lineage>
</organism>
<gene>
    <name evidence="13" type="ORF">E6K78_10300</name>
</gene>
<evidence type="ECO:0000256" key="3">
    <source>
        <dbReference type="ARBA" id="ARBA00005046"/>
    </source>
</evidence>
<evidence type="ECO:0000256" key="7">
    <source>
        <dbReference type="ARBA" id="ARBA00022723"/>
    </source>
</evidence>
<proteinExistence type="inferred from homology"/>
<dbReference type="InterPro" id="IPR008284">
    <property type="entry name" value="MoCF_biosynth_CS"/>
</dbReference>
<dbReference type="NCBIfam" id="NF045515">
    <property type="entry name" value="Glp_gephyrin"/>
    <property type="match status" value="1"/>
</dbReference>
<keyword evidence="7 11" id="KW-0479">Metal-binding</keyword>
<dbReference type="GO" id="GO:0005829">
    <property type="term" value="C:cytosol"/>
    <property type="evidence" value="ECO:0007669"/>
    <property type="project" value="TreeGrafter"/>
</dbReference>
<dbReference type="Gene3D" id="2.170.190.11">
    <property type="entry name" value="Molybdopterin biosynthesis moea protein, domain 3"/>
    <property type="match status" value="1"/>
</dbReference>
<evidence type="ECO:0000313" key="14">
    <source>
        <dbReference type="Proteomes" id="UP000316609"/>
    </source>
</evidence>
<dbReference type="FunFam" id="3.40.980.10:FF:000004">
    <property type="entry name" value="Molybdopterin molybdenumtransferase"/>
    <property type="match status" value="1"/>
</dbReference>
<keyword evidence="8 11" id="KW-0460">Magnesium</keyword>
<comment type="cofactor">
    <cofactor evidence="1 11">
        <name>Mg(2+)</name>
        <dbReference type="ChEBI" id="CHEBI:18420"/>
    </cofactor>
</comment>
<evidence type="ECO:0000256" key="8">
    <source>
        <dbReference type="ARBA" id="ARBA00022842"/>
    </source>
</evidence>
<dbReference type="InterPro" id="IPR005110">
    <property type="entry name" value="MoeA_linker/N"/>
</dbReference>
<dbReference type="InterPro" id="IPR036425">
    <property type="entry name" value="MoaB/Mog-like_dom_sf"/>
</dbReference>
<dbReference type="Pfam" id="PF03454">
    <property type="entry name" value="MoeA_C"/>
    <property type="match status" value="1"/>
</dbReference>
<dbReference type="AlphaFoldDB" id="A0A538TJ67"/>
<dbReference type="EC" id="2.10.1.1" evidence="11"/>
<dbReference type="GO" id="GO:0046872">
    <property type="term" value="F:metal ion binding"/>
    <property type="evidence" value="ECO:0007669"/>
    <property type="project" value="UniProtKB-UniRule"/>
</dbReference>
<evidence type="ECO:0000256" key="11">
    <source>
        <dbReference type="RuleBase" id="RU365090"/>
    </source>
</evidence>
<evidence type="ECO:0000256" key="6">
    <source>
        <dbReference type="ARBA" id="ARBA00022679"/>
    </source>
</evidence>
<keyword evidence="6 11" id="KW-0808">Transferase</keyword>
<reference evidence="13 14" key="1">
    <citation type="journal article" date="2019" name="Nat. Microbiol.">
        <title>Mediterranean grassland soil C-N compound turnover is dependent on rainfall and depth, and is mediated by genomically divergent microorganisms.</title>
        <authorList>
            <person name="Diamond S."/>
            <person name="Andeer P.F."/>
            <person name="Li Z."/>
            <person name="Crits-Christoph A."/>
            <person name="Burstein D."/>
            <person name="Anantharaman K."/>
            <person name="Lane K.R."/>
            <person name="Thomas B.C."/>
            <person name="Pan C."/>
            <person name="Northen T.R."/>
            <person name="Banfield J.F."/>
        </authorList>
    </citation>
    <scope>NUCLEOTIDE SEQUENCE [LARGE SCALE GENOMIC DNA]</scope>
    <source>
        <strain evidence="13">WS_8</strain>
    </source>
</reference>
<evidence type="ECO:0000259" key="12">
    <source>
        <dbReference type="SMART" id="SM00852"/>
    </source>
</evidence>
<dbReference type="Proteomes" id="UP000316609">
    <property type="component" value="Unassembled WGS sequence"/>
</dbReference>
<sequence>MASTGAAPETLALAVARERVLEAARPRPAERVPLREARGRALREDVIAPHDLPPFRNTSMDGMAIRSADTRVGRAGGNVVLRVVETIRAGQVASRPVGPGEAMRIMTGAPLPEGADAVAPIEDVVLDSDGGGPRASLGRPVEPGANVRAAGADLKAGERALSRGREISPHDVALLAALGVAEVHVGPRPRVAALSTGDELVPAWAPLRPGAIRDSNLPMLVALLEESGALVGEALRCGDDPGEVADAIVRLLEGADVVITIGGVSAGDFDPVKQALDSVGGISLWRVAMKPGRPQAFGSPRGKLFFGLPGNPASVTCVFEALVRPALRNLQGFSELDRPRLAVRVAEAMESRPGRTDFVRVSLDWREGEWWATPAGPQVSGHVAPQSRAHALLVVPEERVAIERGESAQVLVLRWPSGARS</sequence>
<evidence type="ECO:0000256" key="9">
    <source>
        <dbReference type="ARBA" id="ARBA00023150"/>
    </source>
</evidence>
<dbReference type="InterPro" id="IPR038987">
    <property type="entry name" value="MoeA-like"/>
</dbReference>
<dbReference type="Pfam" id="PF03453">
    <property type="entry name" value="MoeA_N"/>
    <property type="match status" value="1"/>
</dbReference>
<name>A0A538TJ67_UNCEI</name>